<proteinExistence type="predicted"/>
<accession>A0AA88UVI6</accession>
<organism evidence="2 3">
    <name type="scientific">Escallonia rubra</name>
    <dbReference type="NCBI Taxonomy" id="112253"/>
    <lineage>
        <taxon>Eukaryota</taxon>
        <taxon>Viridiplantae</taxon>
        <taxon>Streptophyta</taxon>
        <taxon>Embryophyta</taxon>
        <taxon>Tracheophyta</taxon>
        <taxon>Spermatophyta</taxon>
        <taxon>Magnoliopsida</taxon>
        <taxon>eudicotyledons</taxon>
        <taxon>Gunneridae</taxon>
        <taxon>Pentapetalae</taxon>
        <taxon>asterids</taxon>
        <taxon>campanulids</taxon>
        <taxon>Escalloniales</taxon>
        <taxon>Escalloniaceae</taxon>
        <taxon>Escallonia</taxon>
    </lineage>
</organism>
<evidence type="ECO:0000313" key="2">
    <source>
        <dbReference type="EMBL" id="KAK2995533.1"/>
    </source>
</evidence>
<comment type="caution">
    <text evidence="2">The sequence shown here is derived from an EMBL/GenBank/DDBJ whole genome shotgun (WGS) entry which is preliminary data.</text>
</comment>
<feature type="region of interest" description="Disordered" evidence="1">
    <location>
        <begin position="37"/>
        <end position="58"/>
    </location>
</feature>
<evidence type="ECO:0000313" key="3">
    <source>
        <dbReference type="Proteomes" id="UP001187471"/>
    </source>
</evidence>
<evidence type="ECO:0000256" key="1">
    <source>
        <dbReference type="SAM" id="MobiDB-lite"/>
    </source>
</evidence>
<reference evidence="2" key="1">
    <citation type="submission" date="2022-12" db="EMBL/GenBank/DDBJ databases">
        <title>Draft genome assemblies for two species of Escallonia (Escalloniales).</title>
        <authorList>
            <person name="Chanderbali A."/>
            <person name="Dervinis C."/>
            <person name="Anghel I."/>
            <person name="Soltis D."/>
            <person name="Soltis P."/>
            <person name="Zapata F."/>
        </authorList>
    </citation>
    <scope>NUCLEOTIDE SEQUENCE</scope>
    <source>
        <strain evidence="2">UCBG92.1500</strain>
        <tissue evidence="2">Leaf</tissue>
    </source>
</reference>
<keyword evidence="3" id="KW-1185">Reference proteome</keyword>
<name>A0AA88UVI6_9ASTE</name>
<protein>
    <submittedName>
        <fullName evidence="2">Uncharacterized protein</fullName>
    </submittedName>
</protein>
<feature type="compositionally biased region" description="Polar residues" evidence="1">
    <location>
        <begin position="149"/>
        <end position="165"/>
    </location>
</feature>
<dbReference type="EMBL" id="JAVXUO010000089">
    <property type="protein sequence ID" value="KAK2995533.1"/>
    <property type="molecule type" value="Genomic_DNA"/>
</dbReference>
<gene>
    <name evidence="2" type="ORF">RJ640_022735</name>
</gene>
<dbReference type="AlphaFoldDB" id="A0AA88UVI6"/>
<dbReference type="Proteomes" id="UP001187471">
    <property type="component" value="Unassembled WGS sequence"/>
</dbReference>
<sequence length="190" mass="21240">MSRVPSSLLPKRIPRTHIFSQHLKEKEHSCSILMDESNSTTSGSVVSPKDGNHSGMAKDPHIMDVLTLDIKTQRYNMRPQAQILVLIYRIYYKAMTTICPTFMQIDDPGKSVILFQSKPDKTNVMLPRRIKFSELTPLEDWNPLDDDNSSFGVSSQPDESITAANPSFGDGSVATKDIHRTSPLFPSTST</sequence>
<feature type="region of interest" description="Disordered" evidence="1">
    <location>
        <begin position="146"/>
        <end position="190"/>
    </location>
</feature>